<reference evidence="5 6" key="1">
    <citation type="submission" date="2016-02" db="EMBL/GenBank/DDBJ databases">
        <title>Genome sequence of Clostridium colicanis DSM 13634.</title>
        <authorList>
            <person name="Poehlein A."/>
            <person name="Daniel R."/>
        </authorList>
    </citation>
    <scope>NUCLEOTIDE SEQUENCE [LARGE SCALE GENOMIC DNA]</scope>
    <source>
        <strain evidence="5 6">DSM 13634</strain>
    </source>
</reference>
<evidence type="ECO:0000256" key="1">
    <source>
        <dbReference type="ARBA" id="ARBA00022553"/>
    </source>
</evidence>
<dbReference type="SUPFAM" id="SSF55890">
    <property type="entry name" value="Sporulation response regulatory protein Spo0B"/>
    <property type="match status" value="1"/>
</dbReference>
<keyword evidence="3" id="KW-0418">Kinase</keyword>
<organism evidence="5 6">
    <name type="scientific">Clostridium colicanis DSM 13634</name>
    <dbReference type="NCBI Taxonomy" id="1121305"/>
    <lineage>
        <taxon>Bacteria</taxon>
        <taxon>Bacillati</taxon>
        <taxon>Bacillota</taxon>
        <taxon>Clostridia</taxon>
        <taxon>Eubacteriales</taxon>
        <taxon>Clostridiaceae</taxon>
        <taxon>Clostridium</taxon>
    </lineage>
</organism>
<dbReference type="Pfam" id="PF14689">
    <property type="entry name" value="SPOB_a"/>
    <property type="match status" value="1"/>
</dbReference>
<dbReference type="AlphaFoldDB" id="A0A151ALQ2"/>
<name>A0A151ALQ2_9CLOT</name>
<comment type="caution">
    <text evidence="5">The sequence shown here is derived from an EMBL/GenBank/DDBJ whole genome shotgun (WGS) entry which is preliminary data.</text>
</comment>
<dbReference type="RefSeq" id="WP_061858640.1">
    <property type="nucleotide sequence ID" value="NZ_LTBB01000009.1"/>
</dbReference>
<dbReference type="Gene3D" id="1.10.287.130">
    <property type="match status" value="1"/>
</dbReference>
<dbReference type="InterPro" id="IPR039506">
    <property type="entry name" value="SPOB_a"/>
</dbReference>
<evidence type="ECO:0000259" key="4">
    <source>
        <dbReference type="Pfam" id="PF14689"/>
    </source>
</evidence>
<evidence type="ECO:0000256" key="2">
    <source>
        <dbReference type="ARBA" id="ARBA00022679"/>
    </source>
</evidence>
<dbReference type="InterPro" id="IPR016120">
    <property type="entry name" value="Sig_transdc_His_kin_SpoOB"/>
</dbReference>
<dbReference type="STRING" id="1121305.CLCOL_18070"/>
<gene>
    <name evidence="5" type="ORF">CLCOL_18070</name>
</gene>
<dbReference type="EMBL" id="LTBB01000009">
    <property type="protein sequence ID" value="KYH28546.1"/>
    <property type="molecule type" value="Genomic_DNA"/>
</dbReference>
<keyword evidence="1" id="KW-0597">Phosphoprotein</keyword>
<evidence type="ECO:0000313" key="5">
    <source>
        <dbReference type="EMBL" id="KYH28546.1"/>
    </source>
</evidence>
<evidence type="ECO:0000313" key="6">
    <source>
        <dbReference type="Proteomes" id="UP000075374"/>
    </source>
</evidence>
<dbReference type="PATRIC" id="fig|1121305.3.peg.1809"/>
<protein>
    <recommendedName>
        <fullName evidence="4">SpoOB alpha-helical domain-containing protein</fullName>
    </recommendedName>
</protein>
<proteinExistence type="predicted"/>
<keyword evidence="2" id="KW-0808">Transferase</keyword>
<dbReference type="Proteomes" id="UP000075374">
    <property type="component" value="Unassembled WGS sequence"/>
</dbReference>
<sequence length="180" mass="21387">MDSFHDFVSELRRARHDHMNDIQIIYGYLQLDKKDEALNYINDVSKHNKMLSRMYALGDNRFGFAMEKLLKSLRKKQVSVEVDIEIDSFSRKVFELEGDKKIDLVNNIINEFENNKCKFVYIYIFEDDMGESLLIANKESCADELDWMEDWQVIESGIQDIKLHKYMYNNNIGYRLTFGL</sequence>
<keyword evidence="6" id="KW-1185">Reference proteome</keyword>
<feature type="domain" description="SpoOB alpha-helical" evidence="4">
    <location>
        <begin position="6"/>
        <end position="55"/>
    </location>
</feature>
<dbReference type="GO" id="GO:0000155">
    <property type="term" value="F:phosphorelay sensor kinase activity"/>
    <property type="evidence" value="ECO:0007669"/>
    <property type="project" value="InterPro"/>
</dbReference>
<evidence type="ECO:0000256" key="3">
    <source>
        <dbReference type="ARBA" id="ARBA00022777"/>
    </source>
</evidence>
<accession>A0A151ALQ2</accession>